<evidence type="ECO:0000313" key="2">
    <source>
        <dbReference type="Proteomes" id="UP000625711"/>
    </source>
</evidence>
<dbReference type="OrthoDB" id="6236007at2759"/>
<accession>A0A834IJB3</accession>
<gene>
    <name evidence="1" type="ORF">GWI33_005414</name>
</gene>
<dbReference type="SUPFAM" id="SSF57184">
    <property type="entry name" value="Growth factor receptor domain"/>
    <property type="match status" value="1"/>
</dbReference>
<proteinExistence type="predicted"/>
<reference evidence="1" key="1">
    <citation type="submission" date="2020-08" db="EMBL/GenBank/DDBJ databases">
        <title>Genome sequencing and assembly of the red palm weevil Rhynchophorus ferrugineus.</title>
        <authorList>
            <person name="Dias G.B."/>
            <person name="Bergman C.M."/>
            <person name="Manee M."/>
        </authorList>
    </citation>
    <scope>NUCLEOTIDE SEQUENCE</scope>
    <source>
        <strain evidence="1">AA-2017</strain>
        <tissue evidence="1">Whole larva</tissue>
    </source>
</reference>
<dbReference type="EMBL" id="JAACXV010000271">
    <property type="protein sequence ID" value="KAF7280864.1"/>
    <property type="molecule type" value="Genomic_DNA"/>
</dbReference>
<dbReference type="InterPro" id="IPR009030">
    <property type="entry name" value="Growth_fac_rcpt_cys_sf"/>
</dbReference>
<comment type="caution">
    <text evidence="1">The sequence shown here is derived from an EMBL/GenBank/DDBJ whole genome shotgun (WGS) entry which is preliminary data.</text>
</comment>
<dbReference type="AlphaFoldDB" id="A0A834IJB3"/>
<dbReference type="Proteomes" id="UP000625711">
    <property type="component" value="Unassembled WGS sequence"/>
</dbReference>
<protein>
    <submittedName>
        <fullName evidence="1">Uncharacterized protein</fullName>
    </submittedName>
</protein>
<name>A0A834IJB3_RHYFE</name>
<evidence type="ECO:0000313" key="1">
    <source>
        <dbReference type="EMBL" id="KAF7280864.1"/>
    </source>
</evidence>
<organism evidence="1 2">
    <name type="scientific">Rhynchophorus ferrugineus</name>
    <name type="common">Red palm weevil</name>
    <name type="synonym">Curculio ferrugineus</name>
    <dbReference type="NCBI Taxonomy" id="354439"/>
    <lineage>
        <taxon>Eukaryota</taxon>
        <taxon>Metazoa</taxon>
        <taxon>Ecdysozoa</taxon>
        <taxon>Arthropoda</taxon>
        <taxon>Hexapoda</taxon>
        <taxon>Insecta</taxon>
        <taxon>Pterygota</taxon>
        <taxon>Neoptera</taxon>
        <taxon>Endopterygota</taxon>
        <taxon>Coleoptera</taxon>
        <taxon>Polyphaga</taxon>
        <taxon>Cucujiformia</taxon>
        <taxon>Curculionidae</taxon>
        <taxon>Dryophthorinae</taxon>
        <taxon>Rhynchophorus</taxon>
    </lineage>
</organism>
<sequence>MVVLNITPSLQKASCPPNEELVCKQKVCGQPQSGLCRCQCVGGYYRDLETNQCVNNACGKHFAHGPVLFCTANERVLCNEQTCSISDENRCSCQCKEGYYKDPASNKCVTQCPVTKSGYY</sequence>
<keyword evidence="2" id="KW-1185">Reference proteome</keyword>